<dbReference type="STRING" id="42514.ENSPNAP00000022025"/>
<dbReference type="Ensembl" id="ENSPNAT00000033858.2">
    <property type="protein sequence ID" value="ENSPNAP00000022025.2"/>
    <property type="gene ID" value="ENSPNAG00000029342.2"/>
</dbReference>
<evidence type="ECO:0000313" key="7">
    <source>
        <dbReference type="Ensembl" id="ENSPNAP00000022025.2"/>
    </source>
</evidence>
<dbReference type="GO" id="GO:0051896">
    <property type="term" value="P:regulation of phosphatidylinositol 3-kinase/protein kinase B signal transduction"/>
    <property type="evidence" value="ECO:0007669"/>
    <property type="project" value="InterPro"/>
</dbReference>
<evidence type="ECO:0000259" key="6">
    <source>
        <dbReference type="Pfam" id="PF12180"/>
    </source>
</evidence>
<evidence type="ECO:0000256" key="5">
    <source>
        <dbReference type="SAM" id="MobiDB-lite"/>
    </source>
</evidence>
<proteinExistence type="predicted"/>
<dbReference type="InterPro" id="IPR038926">
    <property type="entry name" value="CEP55"/>
</dbReference>
<dbReference type="GeneTree" id="ENSGT00510000047961"/>
<evidence type="ECO:0000256" key="1">
    <source>
        <dbReference type="ARBA" id="ARBA00004496"/>
    </source>
</evidence>
<dbReference type="Gene3D" id="1.20.5.1180">
    <property type="entry name" value="Geminin coiled-coil domain"/>
    <property type="match status" value="1"/>
</dbReference>
<dbReference type="InterPro" id="IPR022008">
    <property type="entry name" value="EABR"/>
</dbReference>
<dbReference type="OMA" id="CELHATM"/>
<dbReference type="Proteomes" id="UP001501920">
    <property type="component" value="Chromosome 22"/>
</dbReference>
<organism evidence="7 8">
    <name type="scientific">Pygocentrus nattereri</name>
    <name type="common">Red-bellied piranha</name>
    <dbReference type="NCBI Taxonomy" id="42514"/>
    <lineage>
        <taxon>Eukaryota</taxon>
        <taxon>Metazoa</taxon>
        <taxon>Chordata</taxon>
        <taxon>Craniata</taxon>
        <taxon>Vertebrata</taxon>
        <taxon>Euteleostomi</taxon>
        <taxon>Actinopterygii</taxon>
        <taxon>Neopterygii</taxon>
        <taxon>Teleostei</taxon>
        <taxon>Ostariophysi</taxon>
        <taxon>Characiformes</taxon>
        <taxon>Characoidei</taxon>
        <taxon>Pygocentrus</taxon>
    </lineage>
</organism>
<dbReference type="PANTHER" id="PTHR31838:SF1">
    <property type="entry name" value="CENTROSOMAL PROTEIN OF 55 KDA"/>
    <property type="match status" value="1"/>
</dbReference>
<dbReference type="GO" id="GO:0005737">
    <property type="term" value="C:cytoplasm"/>
    <property type="evidence" value="ECO:0007669"/>
    <property type="project" value="UniProtKB-SubCell"/>
</dbReference>
<dbReference type="GO" id="GO:0045184">
    <property type="term" value="P:establishment of protein localization"/>
    <property type="evidence" value="ECO:0007669"/>
    <property type="project" value="TreeGrafter"/>
</dbReference>
<dbReference type="GO" id="GO:0030496">
    <property type="term" value="C:midbody"/>
    <property type="evidence" value="ECO:0007669"/>
    <property type="project" value="TreeGrafter"/>
</dbReference>
<feature type="coiled-coil region" evidence="4">
    <location>
        <begin position="196"/>
        <end position="319"/>
    </location>
</feature>
<feature type="domain" description="TSG101 and ALIX binding" evidence="6">
    <location>
        <begin position="162"/>
        <end position="192"/>
    </location>
</feature>
<feature type="region of interest" description="Disordered" evidence="5">
    <location>
        <begin position="22"/>
        <end position="45"/>
    </location>
</feature>
<reference evidence="7 8" key="1">
    <citation type="submission" date="2020-10" db="EMBL/GenBank/DDBJ databases">
        <title>Pygocentrus nattereri (red-bellied piranha) genome, fPygNat1, primary haplotype.</title>
        <authorList>
            <person name="Myers G."/>
            <person name="Meyer A."/>
            <person name="Karagic N."/>
            <person name="Pippel M."/>
            <person name="Winkler S."/>
            <person name="Tracey A."/>
            <person name="Wood J."/>
            <person name="Formenti G."/>
            <person name="Howe K."/>
            <person name="Fedrigo O."/>
            <person name="Jarvis E.D."/>
        </authorList>
    </citation>
    <scope>NUCLEOTIDE SEQUENCE [LARGE SCALE GENOMIC DNA]</scope>
</reference>
<feature type="compositionally biased region" description="Polar residues" evidence="5">
    <location>
        <begin position="26"/>
        <end position="35"/>
    </location>
</feature>
<dbReference type="GO" id="GO:0000281">
    <property type="term" value="P:mitotic cytokinesis"/>
    <property type="evidence" value="ECO:0007669"/>
    <property type="project" value="InterPro"/>
</dbReference>
<protein>
    <recommendedName>
        <fullName evidence="6">TSG101 and ALIX binding domain-containing protein</fullName>
    </recommendedName>
</protein>
<accession>A0A3B4DEU8</accession>
<sequence>MPAGLILFYRLSTMASKFLRGKTVEKSPSPQTQREIGQLREENADLKKTLDELGRQKGAPSDSENSKLLERILALETLREKNSQQILSRDQEIASLRQQLRPDTAEVVAGLQAQLNQQRHESEMREKLFQSLKQETEEVKNKLAAVSAKCQDLESRQEQAEEHLKDALEKNLQWLAYDQQREAYVKAVLERTCILEQQLNQANEALQQKDKEASSEGRLQAMETQRCYEELLRSARAELEEERERVAQGRRLLSQLQQQCEERQREVLEMRQQLQAVHLSCKNELKEERRHIERLRAELDGVTARLEDERLRSAELRQQVLESLMDVFHPSVLRQGNNYLFTHPQIQLSAKDLEDEKRDNQHLQRQLHKILKELRKAKDRVARLECENAQREPPSSELRAYSKVEKACKEGQQSFISPTRAHSLLDESFLECPNCRAQYPTSRHRELLVHIDQCLD</sequence>
<dbReference type="AlphaFoldDB" id="A0A3B4DEU8"/>
<name>A0A3B4DEU8_PYGNA</name>
<dbReference type="PANTHER" id="PTHR31838">
    <property type="entry name" value="CENTROSOMAL PROTEIN OF 55 KDA"/>
    <property type="match status" value="1"/>
</dbReference>
<evidence type="ECO:0000256" key="3">
    <source>
        <dbReference type="ARBA" id="ARBA00023054"/>
    </source>
</evidence>
<reference evidence="7" key="2">
    <citation type="submission" date="2025-08" db="UniProtKB">
        <authorList>
            <consortium name="Ensembl"/>
        </authorList>
    </citation>
    <scope>IDENTIFICATION</scope>
</reference>
<keyword evidence="8" id="KW-1185">Reference proteome</keyword>
<feature type="coiled-coil region" evidence="4">
    <location>
        <begin position="346"/>
        <end position="387"/>
    </location>
</feature>
<evidence type="ECO:0000256" key="2">
    <source>
        <dbReference type="ARBA" id="ARBA00022490"/>
    </source>
</evidence>
<evidence type="ECO:0000313" key="8">
    <source>
        <dbReference type="Proteomes" id="UP001501920"/>
    </source>
</evidence>
<comment type="subcellular location">
    <subcellularLocation>
        <location evidence="1">Cytoplasm</location>
    </subcellularLocation>
</comment>
<keyword evidence="3 4" id="KW-0175">Coiled coil</keyword>
<reference evidence="7" key="3">
    <citation type="submission" date="2025-09" db="UniProtKB">
        <authorList>
            <consortium name="Ensembl"/>
        </authorList>
    </citation>
    <scope>IDENTIFICATION</scope>
</reference>
<dbReference type="Pfam" id="PF12180">
    <property type="entry name" value="EABR"/>
    <property type="match status" value="1"/>
</dbReference>
<evidence type="ECO:0000256" key="4">
    <source>
        <dbReference type="SAM" id="Coils"/>
    </source>
</evidence>
<feature type="coiled-coil region" evidence="4">
    <location>
        <begin position="129"/>
        <end position="170"/>
    </location>
</feature>
<keyword evidence="2" id="KW-0963">Cytoplasm</keyword>